<proteinExistence type="inferred from homology"/>
<dbReference type="EC" id="4.2.1.75" evidence="3 9"/>
<feature type="region of interest" description="Disordered" evidence="10">
    <location>
        <begin position="1"/>
        <end position="20"/>
    </location>
</feature>
<organism evidence="12 13">
    <name type="scientific">Georgenia alba</name>
    <dbReference type="NCBI Taxonomy" id="2233858"/>
    <lineage>
        <taxon>Bacteria</taxon>
        <taxon>Bacillati</taxon>
        <taxon>Actinomycetota</taxon>
        <taxon>Actinomycetes</taxon>
        <taxon>Micrococcales</taxon>
        <taxon>Bogoriellaceae</taxon>
        <taxon>Georgenia</taxon>
    </lineage>
</organism>
<evidence type="ECO:0000256" key="6">
    <source>
        <dbReference type="ARBA" id="ARBA00037589"/>
    </source>
</evidence>
<name>A0ABW2Q357_9MICO</name>
<evidence type="ECO:0000313" key="12">
    <source>
        <dbReference type="EMBL" id="MFC7403591.1"/>
    </source>
</evidence>
<evidence type="ECO:0000256" key="5">
    <source>
        <dbReference type="ARBA" id="ARBA00023244"/>
    </source>
</evidence>
<evidence type="ECO:0000256" key="2">
    <source>
        <dbReference type="ARBA" id="ARBA00008133"/>
    </source>
</evidence>
<keyword evidence="13" id="KW-1185">Reference proteome</keyword>
<dbReference type="InterPro" id="IPR039793">
    <property type="entry name" value="UROS/Hem4"/>
</dbReference>
<dbReference type="InterPro" id="IPR036108">
    <property type="entry name" value="4pyrrol_syn_uPrphyn_synt_sf"/>
</dbReference>
<sequence>MKVLLPRDRRDDPLARALRDAGHQPVTATLVRTVPAEPAVLDQALASWPDHRWVAVTSATTAEVLAERAAARGATLGELAGRASVAAVGPSTARALAAAGVEAALVPPRSSAADLVAAWPPPGEDRHVLWPRSARASATLAAGLRERGWDVTEIPVYDTVTTPPDLETRALLASDGLGAVVLTSGSTARALAEQSPLHEAIRVVALGPVTAADARRAGLTVHAVADEQTPDGVVAVLDSLARTENP</sequence>
<accession>A0ABW2Q357</accession>
<evidence type="ECO:0000256" key="10">
    <source>
        <dbReference type="SAM" id="MobiDB-lite"/>
    </source>
</evidence>
<dbReference type="RefSeq" id="WP_382390199.1">
    <property type="nucleotide sequence ID" value="NZ_JBHTCQ010000001.1"/>
</dbReference>
<evidence type="ECO:0000256" key="3">
    <source>
        <dbReference type="ARBA" id="ARBA00013109"/>
    </source>
</evidence>
<dbReference type="CDD" id="cd06578">
    <property type="entry name" value="HemD"/>
    <property type="match status" value="1"/>
</dbReference>
<evidence type="ECO:0000256" key="4">
    <source>
        <dbReference type="ARBA" id="ARBA00023239"/>
    </source>
</evidence>
<reference evidence="13" key="1">
    <citation type="journal article" date="2019" name="Int. J. Syst. Evol. Microbiol.">
        <title>The Global Catalogue of Microorganisms (GCM) 10K type strain sequencing project: providing services to taxonomists for standard genome sequencing and annotation.</title>
        <authorList>
            <consortium name="The Broad Institute Genomics Platform"/>
            <consortium name="The Broad Institute Genome Sequencing Center for Infectious Disease"/>
            <person name="Wu L."/>
            <person name="Ma J."/>
        </authorList>
    </citation>
    <scope>NUCLEOTIDE SEQUENCE [LARGE SCALE GENOMIC DNA]</scope>
    <source>
        <strain evidence="13">JCM 1490</strain>
    </source>
</reference>
<comment type="caution">
    <text evidence="12">The sequence shown here is derived from an EMBL/GenBank/DDBJ whole genome shotgun (WGS) entry which is preliminary data.</text>
</comment>
<evidence type="ECO:0000256" key="8">
    <source>
        <dbReference type="ARBA" id="ARBA00048617"/>
    </source>
</evidence>
<keyword evidence="4 9" id="KW-0456">Lyase</keyword>
<evidence type="ECO:0000259" key="11">
    <source>
        <dbReference type="Pfam" id="PF02602"/>
    </source>
</evidence>
<dbReference type="SUPFAM" id="SSF69618">
    <property type="entry name" value="HemD-like"/>
    <property type="match status" value="1"/>
</dbReference>
<dbReference type="PANTHER" id="PTHR38042">
    <property type="entry name" value="UROPORPHYRINOGEN-III SYNTHASE, CHLOROPLASTIC"/>
    <property type="match status" value="1"/>
</dbReference>
<dbReference type="Pfam" id="PF02602">
    <property type="entry name" value="HEM4"/>
    <property type="match status" value="1"/>
</dbReference>
<comment type="similarity">
    <text evidence="2 9">Belongs to the uroporphyrinogen-III synthase family.</text>
</comment>
<gene>
    <name evidence="12" type="ORF">ACFQQL_00615</name>
</gene>
<feature type="domain" description="Tetrapyrrole biosynthesis uroporphyrinogen III synthase" evidence="11">
    <location>
        <begin position="13"/>
        <end position="234"/>
    </location>
</feature>
<comment type="pathway">
    <text evidence="1 9">Porphyrin-containing compound metabolism; protoporphyrin-IX biosynthesis; coproporphyrinogen-III from 5-aminolevulinate: step 3/4.</text>
</comment>
<evidence type="ECO:0000256" key="1">
    <source>
        <dbReference type="ARBA" id="ARBA00004772"/>
    </source>
</evidence>
<evidence type="ECO:0000256" key="7">
    <source>
        <dbReference type="ARBA" id="ARBA00040167"/>
    </source>
</evidence>
<dbReference type="Proteomes" id="UP001596455">
    <property type="component" value="Unassembled WGS sequence"/>
</dbReference>
<dbReference type="Gene3D" id="3.40.50.10090">
    <property type="match status" value="2"/>
</dbReference>
<comment type="function">
    <text evidence="6 9">Catalyzes cyclization of the linear tetrapyrrole, hydroxymethylbilane, to the macrocyclic uroporphyrinogen III.</text>
</comment>
<protein>
    <recommendedName>
        <fullName evidence="7 9">Uroporphyrinogen-III synthase</fullName>
        <ecNumber evidence="3 9">4.2.1.75</ecNumber>
    </recommendedName>
</protein>
<dbReference type="PANTHER" id="PTHR38042:SF1">
    <property type="entry name" value="UROPORPHYRINOGEN-III SYNTHASE, CHLOROPLASTIC"/>
    <property type="match status" value="1"/>
</dbReference>
<dbReference type="EMBL" id="JBHTCQ010000001">
    <property type="protein sequence ID" value="MFC7403591.1"/>
    <property type="molecule type" value="Genomic_DNA"/>
</dbReference>
<comment type="catalytic activity">
    <reaction evidence="8 9">
        <text>hydroxymethylbilane = uroporphyrinogen III + H2O</text>
        <dbReference type="Rhea" id="RHEA:18965"/>
        <dbReference type="ChEBI" id="CHEBI:15377"/>
        <dbReference type="ChEBI" id="CHEBI:57308"/>
        <dbReference type="ChEBI" id="CHEBI:57845"/>
        <dbReference type="EC" id="4.2.1.75"/>
    </reaction>
</comment>
<dbReference type="InterPro" id="IPR003754">
    <property type="entry name" value="4pyrrol_synth_uPrphyn_synth"/>
</dbReference>
<evidence type="ECO:0000313" key="13">
    <source>
        <dbReference type="Proteomes" id="UP001596455"/>
    </source>
</evidence>
<dbReference type="GO" id="GO:0004852">
    <property type="term" value="F:uroporphyrinogen-III synthase activity"/>
    <property type="evidence" value="ECO:0007669"/>
    <property type="project" value="UniProtKB-EC"/>
</dbReference>
<keyword evidence="5 9" id="KW-0627">Porphyrin biosynthesis</keyword>
<evidence type="ECO:0000256" key="9">
    <source>
        <dbReference type="RuleBase" id="RU366031"/>
    </source>
</evidence>